<evidence type="ECO:0000313" key="2">
    <source>
        <dbReference type="EnsemblPlants" id="ONIVA01G26880.1"/>
    </source>
</evidence>
<reference evidence="2" key="2">
    <citation type="submission" date="2018-04" db="EMBL/GenBank/DDBJ databases">
        <title>OnivRS2 (Oryza nivara Reference Sequence Version 2).</title>
        <authorList>
            <person name="Zhang J."/>
            <person name="Kudrna D."/>
            <person name="Lee S."/>
            <person name="Talag J."/>
            <person name="Rajasekar S."/>
            <person name="Welchert J."/>
            <person name="Hsing Y.-I."/>
            <person name="Wing R.A."/>
        </authorList>
    </citation>
    <scope>NUCLEOTIDE SEQUENCE [LARGE SCALE GENOMIC DNA]</scope>
</reference>
<evidence type="ECO:0000256" key="1">
    <source>
        <dbReference type="SAM" id="MobiDB-lite"/>
    </source>
</evidence>
<reference evidence="2" key="1">
    <citation type="submission" date="2015-04" db="UniProtKB">
        <authorList>
            <consortium name="EnsemblPlants"/>
        </authorList>
    </citation>
    <scope>IDENTIFICATION</scope>
    <source>
        <strain evidence="2">SL10</strain>
    </source>
</reference>
<feature type="region of interest" description="Disordered" evidence="1">
    <location>
        <begin position="40"/>
        <end position="254"/>
    </location>
</feature>
<feature type="compositionally biased region" description="Basic and acidic residues" evidence="1">
    <location>
        <begin position="132"/>
        <end position="142"/>
    </location>
</feature>
<dbReference type="HOGENOM" id="CLU_1095749_0_0_1"/>
<dbReference type="Proteomes" id="UP000006591">
    <property type="component" value="Chromosome 1"/>
</dbReference>
<feature type="compositionally biased region" description="Pro residues" evidence="1">
    <location>
        <begin position="193"/>
        <end position="206"/>
    </location>
</feature>
<feature type="compositionally biased region" description="Basic and acidic residues" evidence="1">
    <location>
        <begin position="40"/>
        <end position="52"/>
    </location>
</feature>
<feature type="compositionally biased region" description="Basic and acidic residues" evidence="1">
    <location>
        <begin position="80"/>
        <end position="95"/>
    </location>
</feature>
<feature type="compositionally biased region" description="Acidic residues" evidence="1">
    <location>
        <begin position="108"/>
        <end position="118"/>
    </location>
</feature>
<protein>
    <submittedName>
        <fullName evidence="2">Uncharacterized protein</fullName>
    </submittedName>
</protein>
<feature type="compositionally biased region" description="Basic and acidic residues" evidence="1">
    <location>
        <begin position="237"/>
        <end position="246"/>
    </location>
</feature>
<dbReference type="AlphaFoldDB" id="A0A0E0FPX9"/>
<keyword evidence="3" id="KW-1185">Reference proteome</keyword>
<sequence>MALLPAEVDGEDRGWLCAMDTYASCCVPLPSKEVDAVKKRGIRRATEMERKASRPVAGEEAAGDRQERGRAALRRRRRRQPDEEKEAAKDGETRWQPDAGEILVVDVEVTEGLDDGGEVDGNGGVLANGVGEEERSSVERPRRGARRPRAHRRGRRKSSASTRETSRSFLPWITPDTPRHRRHLILPSRRAVPPSPPSPSTSPPLSSPSVTLTSTARTSPASGCRVSMGRRGRRGRREGAGIDGARREKRRTAP</sequence>
<proteinExistence type="predicted"/>
<feature type="compositionally biased region" description="Basic residues" evidence="1">
    <location>
        <begin position="143"/>
        <end position="158"/>
    </location>
</feature>
<accession>A0A0E0FPX9</accession>
<name>A0A0E0FPX9_ORYNI</name>
<dbReference type="Gramene" id="ONIVA01G26880.1">
    <property type="protein sequence ID" value="ONIVA01G26880.1"/>
    <property type="gene ID" value="ONIVA01G26880"/>
</dbReference>
<feature type="compositionally biased region" description="Low complexity" evidence="1">
    <location>
        <begin position="207"/>
        <end position="216"/>
    </location>
</feature>
<organism evidence="2">
    <name type="scientific">Oryza nivara</name>
    <name type="common">Indian wild rice</name>
    <name type="synonym">Oryza sativa f. spontanea</name>
    <dbReference type="NCBI Taxonomy" id="4536"/>
    <lineage>
        <taxon>Eukaryota</taxon>
        <taxon>Viridiplantae</taxon>
        <taxon>Streptophyta</taxon>
        <taxon>Embryophyta</taxon>
        <taxon>Tracheophyta</taxon>
        <taxon>Spermatophyta</taxon>
        <taxon>Magnoliopsida</taxon>
        <taxon>Liliopsida</taxon>
        <taxon>Poales</taxon>
        <taxon>Poaceae</taxon>
        <taxon>BOP clade</taxon>
        <taxon>Oryzoideae</taxon>
        <taxon>Oryzeae</taxon>
        <taxon>Oryzinae</taxon>
        <taxon>Oryza</taxon>
    </lineage>
</organism>
<evidence type="ECO:0000313" key="3">
    <source>
        <dbReference type="Proteomes" id="UP000006591"/>
    </source>
</evidence>
<dbReference type="EnsemblPlants" id="ONIVA01G26880.1">
    <property type="protein sequence ID" value="ONIVA01G26880.1"/>
    <property type="gene ID" value="ONIVA01G26880"/>
</dbReference>